<dbReference type="Gene3D" id="3.40.50.720">
    <property type="entry name" value="NAD(P)-binding Rossmann-like Domain"/>
    <property type="match status" value="1"/>
</dbReference>
<dbReference type="InterPro" id="IPR001557">
    <property type="entry name" value="L-lactate/malate_DH"/>
</dbReference>
<feature type="region of interest" description="Disordered" evidence="3">
    <location>
        <begin position="157"/>
        <end position="179"/>
    </location>
</feature>
<dbReference type="SUPFAM" id="SSF51735">
    <property type="entry name" value="NAD(P)-binding Rossmann-fold domains"/>
    <property type="match status" value="1"/>
</dbReference>
<proteinExistence type="predicted"/>
<keyword evidence="2" id="KW-0520">NAD</keyword>
<accession>A0A6V7HIL7</accession>
<evidence type="ECO:0000256" key="2">
    <source>
        <dbReference type="ARBA" id="ARBA00023027"/>
    </source>
</evidence>
<dbReference type="GO" id="GO:0006089">
    <property type="term" value="P:lactate metabolic process"/>
    <property type="evidence" value="ECO:0007669"/>
    <property type="project" value="TreeGrafter"/>
</dbReference>
<protein>
    <recommendedName>
        <fullName evidence="4">Lactate/malate dehydrogenase N-terminal domain-containing protein</fullName>
    </recommendedName>
</protein>
<keyword evidence="6" id="KW-1185">Reference proteome</keyword>
<evidence type="ECO:0000313" key="5">
    <source>
        <dbReference type="EMBL" id="CAD1480411.1"/>
    </source>
</evidence>
<evidence type="ECO:0000313" key="6">
    <source>
        <dbReference type="Proteomes" id="UP000752696"/>
    </source>
</evidence>
<name>A0A6V7HIL7_9HYME</name>
<evidence type="ECO:0000256" key="1">
    <source>
        <dbReference type="ARBA" id="ARBA00023002"/>
    </source>
</evidence>
<dbReference type="InterPro" id="IPR001236">
    <property type="entry name" value="Lactate/malate_DH_N"/>
</dbReference>
<feature type="domain" description="Lactate/malate dehydrogenase N-terminal" evidence="4">
    <location>
        <begin position="28"/>
        <end position="87"/>
    </location>
</feature>
<dbReference type="Pfam" id="PF00056">
    <property type="entry name" value="Ldh_1_N"/>
    <property type="match status" value="1"/>
</dbReference>
<dbReference type="Proteomes" id="UP000752696">
    <property type="component" value="Unassembled WGS sequence"/>
</dbReference>
<evidence type="ECO:0000259" key="4">
    <source>
        <dbReference type="Pfam" id="PF00056"/>
    </source>
</evidence>
<dbReference type="GO" id="GO:0004459">
    <property type="term" value="F:L-lactate dehydrogenase (NAD+) activity"/>
    <property type="evidence" value="ECO:0007669"/>
    <property type="project" value="TreeGrafter"/>
</dbReference>
<dbReference type="PANTHER" id="PTHR43128:SF16">
    <property type="entry name" value="L-LACTATE DEHYDROGENASE"/>
    <property type="match status" value="1"/>
</dbReference>
<dbReference type="PANTHER" id="PTHR43128">
    <property type="entry name" value="L-2-HYDROXYCARBOXYLATE DEHYDROGENASE (NAD(P)(+))"/>
    <property type="match status" value="1"/>
</dbReference>
<keyword evidence="1" id="KW-0560">Oxidoreductase</keyword>
<dbReference type="EMBL" id="CAJDYZ010011987">
    <property type="protein sequence ID" value="CAD1480411.1"/>
    <property type="molecule type" value="Genomic_DNA"/>
</dbReference>
<comment type="caution">
    <text evidence="5">The sequence shown here is derived from an EMBL/GenBank/DDBJ whole genome shotgun (WGS) entry which is preliminary data.</text>
</comment>
<reference evidence="5" key="1">
    <citation type="submission" date="2020-07" db="EMBL/GenBank/DDBJ databases">
        <authorList>
            <person name="Nazaruddin N."/>
        </authorList>
    </citation>
    <scope>NUCLEOTIDE SEQUENCE</scope>
</reference>
<dbReference type="PRINTS" id="PR00086">
    <property type="entry name" value="LLDHDRGNASE"/>
</dbReference>
<gene>
    <name evidence="5" type="ORF">MHI_LOCUS935799</name>
</gene>
<feature type="compositionally biased region" description="Basic and acidic residues" evidence="3">
    <location>
        <begin position="170"/>
        <end position="179"/>
    </location>
</feature>
<dbReference type="OrthoDB" id="7608910at2759"/>
<organism evidence="5 6">
    <name type="scientific">Heterotrigona itama</name>
    <dbReference type="NCBI Taxonomy" id="395501"/>
    <lineage>
        <taxon>Eukaryota</taxon>
        <taxon>Metazoa</taxon>
        <taxon>Ecdysozoa</taxon>
        <taxon>Arthropoda</taxon>
        <taxon>Hexapoda</taxon>
        <taxon>Insecta</taxon>
        <taxon>Pterygota</taxon>
        <taxon>Neoptera</taxon>
        <taxon>Endopterygota</taxon>
        <taxon>Hymenoptera</taxon>
        <taxon>Apocrita</taxon>
        <taxon>Aculeata</taxon>
        <taxon>Apoidea</taxon>
        <taxon>Anthophila</taxon>
        <taxon>Apidae</taxon>
        <taxon>Heterotrigona</taxon>
    </lineage>
</organism>
<evidence type="ECO:0000256" key="3">
    <source>
        <dbReference type="SAM" id="MobiDB-lite"/>
    </source>
</evidence>
<feature type="non-terminal residue" evidence="5">
    <location>
        <position position="1"/>
    </location>
</feature>
<dbReference type="InterPro" id="IPR036291">
    <property type="entry name" value="NAD(P)-bd_dom_sf"/>
</dbReference>
<sequence length="179" mass="19121">EDVPITTTTKNALITTQLGPCDIYPHRVKVSIVGVGKIGIACAIAILMRRMASEICLIDHDANKASAEAEDIQHVGVFLGCPLVTGTSSTHMKSETCFAISNVIYAPEKETQSTKGMTNGPCISIVHGLLAAKEPAVEKLSPSRGNSFRVSADVPLINPACDRSNSRNSRSKDRETDEV</sequence>
<dbReference type="AlphaFoldDB" id="A0A6V7HIL7"/>